<keyword evidence="2" id="KW-1185">Reference proteome</keyword>
<gene>
    <name evidence="1" type="ORF">CPELLU_LOCUS9606</name>
</gene>
<organism evidence="1 2">
    <name type="scientific">Cetraspora pellucida</name>
    <dbReference type="NCBI Taxonomy" id="1433469"/>
    <lineage>
        <taxon>Eukaryota</taxon>
        <taxon>Fungi</taxon>
        <taxon>Fungi incertae sedis</taxon>
        <taxon>Mucoromycota</taxon>
        <taxon>Glomeromycotina</taxon>
        <taxon>Glomeromycetes</taxon>
        <taxon>Diversisporales</taxon>
        <taxon>Gigasporaceae</taxon>
        <taxon>Cetraspora</taxon>
    </lineage>
</organism>
<proteinExistence type="predicted"/>
<name>A0A9N9E1X0_9GLOM</name>
<protein>
    <submittedName>
        <fullName evidence="1">2986_t:CDS:1</fullName>
    </submittedName>
</protein>
<dbReference type="EMBL" id="CAJVQA010007438">
    <property type="protein sequence ID" value="CAG8656693.1"/>
    <property type="molecule type" value="Genomic_DNA"/>
</dbReference>
<evidence type="ECO:0000313" key="1">
    <source>
        <dbReference type="EMBL" id="CAG8656693.1"/>
    </source>
</evidence>
<dbReference type="OrthoDB" id="2439472at2759"/>
<sequence>MFSEEEFEFDIEQISNFNENVTNIKNIDTEEIEETIEDIKETVAYFTIHLAIKVDNIYYSTVSVEYPSTSPQNDKKPSGFATKYNVLNLKDYDNNSNQAQNITQVQEDLKKKHMLLGTGSQTKVKCPFFGNINVTKDQKKCQDVTICSYINDQIRSAKHSQLEHLSCDVKFYRFTPVNLLECPFVVLVCIEEHTYPPPPPHHVSEAIQNHLKTLIEEASNNLEHVTS</sequence>
<accession>A0A9N9E1X0</accession>
<reference evidence="1" key="1">
    <citation type="submission" date="2021-06" db="EMBL/GenBank/DDBJ databases">
        <authorList>
            <person name="Kallberg Y."/>
            <person name="Tangrot J."/>
            <person name="Rosling A."/>
        </authorList>
    </citation>
    <scope>NUCLEOTIDE SEQUENCE</scope>
    <source>
        <strain evidence="1">FL966</strain>
    </source>
</reference>
<comment type="caution">
    <text evidence="1">The sequence shown here is derived from an EMBL/GenBank/DDBJ whole genome shotgun (WGS) entry which is preliminary data.</text>
</comment>
<evidence type="ECO:0000313" key="2">
    <source>
        <dbReference type="Proteomes" id="UP000789759"/>
    </source>
</evidence>
<dbReference type="Proteomes" id="UP000789759">
    <property type="component" value="Unassembled WGS sequence"/>
</dbReference>
<dbReference type="AlphaFoldDB" id="A0A9N9E1X0"/>